<keyword evidence="2" id="KW-0804">Transcription</keyword>
<organism evidence="4">
    <name type="scientific">Darwinula stevensoni</name>
    <dbReference type="NCBI Taxonomy" id="69355"/>
    <lineage>
        <taxon>Eukaryota</taxon>
        <taxon>Metazoa</taxon>
        <taxon>Ecdysozoa</taxon>
        <taxon>Arthropoda</taxon>
        <taxon>Crustacea</taxon>
        <taxon>Oligostraca</taxon>
        <taxon>Ostracoda</taxon>
        <taxon>Podocopa</taxon>
        <taxon>Podocopida</taxon>
        <taxon>Darwinulocopina</taxon>
        <taxon>Darwinuloidea</taxon>
        <taxon>Darwinulidae</taxon>
        <taxon>Darwinula</taxon>
    </lineage>
</organism>
<feature type="compositionally biased region" description="Low complexity" evidence="3">
    <location>
        <begin position="58"/>
        <end position="84"/>
    </location>
</feature>
<keyword evidence="2" id="KW-0805">Transcription regulation</keyword>
<keyword evidence="2" id="KW-0539">Nucleus</keyword>
<comment type="function">
    <text evidence="2">Element of the TORC1 signaling pathway that acts as a mediator of diverse signals and that represses RNA polymerase III transcription. Inhibits the de novo assembly of TFIIIB onto DNA.</text>
</comment>
<dbReference type="PANTHER" id="PTHR22504:SF0">
    <property type="entry name" value="REPRESSOR OF RNA POLYMERASE III TRANSCRIPTION MAF1 HOMOLOG"/>
    <property type="match status" value="1"/>
</dbReference>
<evidence type="ECO:0000313" key="5">
    <source>
        <dbReference type="Proteomes" id="UP000677054"/>
    </source>
</evidence>
<protein>
    <recommendedName>
        <fullName evidence="2">Repressor of RNA polymerase III transcription MAF1</fullName>
    </recommendedName>
</protein>
<evidence type="ECO:0000256" key="1">
    <source>
        <dbReference type="ARBA" id="ARBA00006231"/>
    </source>
</evidence>
<gene>
    <name evidence="4" type="ORF">DSTB1V02_LOCUS4920</name>
</gene>
<dbReference type="EMBL" id="LR900282">
    <property type="protein sequence ID" value="CAD7245042.1"/>
    <property type="molecule type" value="Genomic_DNA"/>
</dbReference>
<evidence type="ECO:0000256" key="2">
    <source>
        <dbReference type="PIRNR" id="PIRNR037240"/>
    </source>
</evidence>
<dbReference type="InterPro" id="IPR038564">
    <property type="entry name" value="Maf1_sf"/>
</dbReference>
<evidence type="ECO:0000256" key="3">
    <source>
        <dbReference type="SAM" id="MobiDB-lite"/>
    </source>
</evidence>
<dbReference type="Pfam" id="PF09174">
    <property type="entry name" value="Maf1"/>
    <property type="match status" value="1"/>
</dbReference>
<dbReference type="EMBL" id="CAJPEV010000765">
    <property type="protein sequence ID" value="CAG0888339.1"/>
    <property type="molecule type" value="Genomic_DNA"/>
</dbReference>
<dbReference type="PIRSF" id="PIRSF037240">
    <property type="entry name" value="RNA_polIII_Trep_MAF1"/>
    <property type="match status" value="1"/>
</dbReference>
<feature type="region of interest" description="Disordered" evidence="3">
    <location>
        <begin position="55"/>
        <end position="84"/>
    </location>
</feature>
<comment type="similarity">
    <text evidence="1 2">Belongs to the MAF1 family.</text>
</comment>
<dbReference type="GO" id="GO:0000994">
    <property type="term" value="F:RNA polymerase III core binding"/>
    <property type="evidence" value="ECO:0007669"/>
    <property type="project" value="TreeGrafter"/>
</dbReference>
<dbReference type="GO" id="GO:0016480">
    <property type="term" value="P:negative regulation of transcription by RNA polymerase III"/>
    <property type="evidence" value="ECO:0007669"/>
    <property type="project" value="UniProtKB-UniRule"/>
</dbReference>
<dbReference type="AlphaFoldDB" id="A0A7R8X8U8"/>
<name>A0A7R8X8U8_9CRUS</name>
<dbReference type="PANTHER" id="PTHR22504">
    <property type="entry name" value="REPRESSOR OF RNA POLYMERASE III TRANSCRIPTION MAF1"/>
    <property type="match status" value="1"/>
</dbReference>
<accession>A0A7R8X8U8</accession>
<dbReference type="FunFam" id="3.40.1000.50:FF:000003">
    <property type="entry name" value="Repressor of RNA polymerase III transcription MAF1"/>
    <property type="match status" value="1"/>
</dbReference>
<dbReference type="OrthoDB" id="277029at2759"/>
<keyword evidence="2" id="KW-0678">Repressor</keyword>
<keyword evidence="5" id="KW-1185">Reference proteome</keyword>
<proteinExistence type="inferred from homology"/>
<dbReference type="Gene3D" id="3.40.1000.50">
    <property type="entry name" value="Repressor of RNA polymerase III transcription Maf1"/>
    <property type="match status" value="2"/>
</dbReference>
<dbReference type="InterPro" id="IPR015257">
    <property type="entry name" value="Maf1"/>
</dbReference>
<evidence type="ECO:0000313" key="4">
    <source>
        <dbReference type="EMBL" id="CAD7245042.1"/>
    </source>
</evidence>
<dbReference type="Proteomes" id="UP000677054">
    <property type="component" value="Unassembled WGS sequence"/>
</dbReference>
<sequence>MKLLENCRFEAVNSALSAQLGDYKLCGRIESYSCKMAGQDKQLFKRMNIDGSPSDLQALSPPQASRLSASPSLSRSVSSDSDGSGMLCDAISRKTLFYLISTLNSAFGPDYDFSATKSEEFSREPSLQWVVNNVDSNLSATASEVYGPLRNILWSTIDEEINLSECDIYSYNPDLVSDPFGEDGCLWSFNYFFYNKKLKRIVFFTCRAQSANAPGYYDGVSSALQDELVLFDGD</sequence>
<reference evidence="4" key="1">
    <citation type="submission" date="2020-11" db="EMBL/GenBank/DDBJ databases">
        <authorList>
            <person name="Tran Van P."/>
        </authorList>
    </citation>
    <scope>NUCLEOTIDE SEQUENCE</scope>
</reference>
<dbReference type="GO" id="GO:0005634">
    <property type="term" value="C:nucleus"/>
    <property type="evidence" value="ECO:0007669"/>
    <property type="project" value="UniProtKB-SubCell"/>
</dbReference>
<comment type="subcellular location">
    <subcellularLocation>
        <location evidence="2">Nucleus</location>
    </subcellularLocation>
</comment>